<dbReference type="Pfam" id="PF01594">
    <property type="entry name" value="AI-2E_transport"/>
    <property type="match status" value="1"/>
</dbReference>
<feature type="transmembrane region" description="Helical" evidence="6">
    <location>
        <begin position="295"/>
        <end position="325"/>
    </location>
</feature>
<keyword evidence="5 6" id="KW-0472">Membrane</keyword>
<name>A0ABM9CD65_9BACL</name>
<proteinExistence type="inferred from homology"/>
<feature type="transmembrane region" description="Helical" evidence="6">
    <location>
        <begin position="16"/>
        <end position="46"/>
    </location>
</feature>
<feature type="transmembrane region" description="Helical" evidence="6">
    <location>
        <begin position="67"/>
        <end position="88"/>
    </location>
</feature>
<feature type="transmembrane region" description="Helical" evidence="6">
    <location>
        <begin position="199"/>
        <end position="221"/>
    </location>
</feature>
<keyword evidence="8" id="KW-1185">Reference proteome</keyword>
<dbReference type="Proteomes" id="UP000838324">
    <property type="component" value="Unassembled WGS sequence"/>
</dbReference>
<evidence type="ECO:0000256" key="2">
    <source>
        <dbReference type="ARBA" id="ARBA00009773"/>
    </source>
</evidence>
<evidence type="ECO:0000256" key="1">
    <source>
        <dbReference type="ARBA" id="ARBA00004141"/>
    </source>
</evidence>
<comment type="similarity">
    <text evidence="2">Belongs to the autoinducer-2 exporter (AI-2E) (TC 2.A.86) family.</text>
</comment>
<feature type="transmembrane region" description="Helical" evidence="6">
    <location>
        <begin position="265"/>
        <end position="283"/>
    </location>
</feature>
<dbReference type="EMBL" id="CAKMMG010000003">
    <property type="protein sequence ID" value="CAH1208420.1"/>
    <property type="molecule type" value="Genomic_DNA"/>
</dbReference>
<organism evidence="7 8">
    <name type="scientific">Paenibacillus auburnensis</name>
    <dbReference type="NCBI Taxonomy" id="2905649"/>
    <lineage>
        <taxon>Bacteria</taxon>
        <taxon>Bacillati</taxon>
        <taxon>Bacillota</taxon>
        <taxon>Bacilli</taxon>
        <taxon>Bacillales</taxon>
        <taxon>Paenibacillaceae</taxon>
        <taxon>Paenibacillus</taxon>
    </lineage>
</organism>
<feature type="transmembrane region" description="Helical" evidence="6">
    <location>
        <begin position="227"/>
        <end position="253"/>
    </location>
</feature>
<comment type="subcellular location">
    <subcellularLocation>
        <location evidence="1">Membrane</location>
        <topology evidence="1">Multi-pass membrane protein</topology>
    </subcellularLocation>
</comment>
<protein>
    <recommendedName>
        <fullName evidence="9">AI-2E family transporter</fullName>
    </recommendedName>
</protein>
<dbReference type="InterPro" id="IPR002549">
    <property type="entry name" value="AI-2E-like"/>
</dbReference>
<evidence type="ECO:0000313" key="7">
    <source>
        <dbReference type="EMBL" id="CAH1208420.1"/>
    </source>
</evidence>
<keyword evidence="3 6" id="KW-0812">Transmembrane</keyword>
<dbReference type="PANTHER" id="PTHR21716">
    <property type="entry name" value="TRANSMEMBRANE PROTEIN"/>
    <property type="match status" value="1"/>
</dbReference>
<feature type="transmembrane region" description="Helical" evidence="6">
    <location>
        <begin position="142"/>
        <end position="161"/>
    </location>
</feature>
<keyword evidence="4 6" id="KW-1133">Transmembrane helix</keyword>
<dbReference type="RefSeq" id="WP_236334597.1">
    <property type="nucleotide sequence ID" value="NZ_CAKMMG010000003.1"/>
</dbReference>
<evidence type="ECO:0000256" key="6">
    <source>
        <dbReference type="SAM" id="Phobius"/>
    </source>
</evidence>
<evidence type="ECO:0000313" key="8">
    <source>
        <dbReference type="Proteomes" id="UP000838324"/>
    </source>
</evidence>
<dbReference type="PANTHER" id="PTHR21716:SF62">
    <property type="entry name" value="TRANSPORT PROTEIN YDBI-RELATED"/>
    <property type="match status" value="1"/>
</dbReference>
<sequence length="333" mass="38321">MNLIEKLHTNLNFRRFLILVLIAFIIYLIRDMLNLILLTLLIAFIMSSFQRQVSKLISRFIKVNSKVIVIVLYISFVAILTVLLIKYLPLVYEQIIQLATYLSNISMDDLPQNQIILYIFDSLKGLNYQSYLNSGVEYILKISNWSTNFLLSIILSFIYILEKNRIVEFTFRLKDSALGWIYTEVEYLSGKFITSFGKVIEAQILIAVVNTLITVLGLWLLGFPYLLALAIMVFLLSLIPVFGFIISLIPLSIIAYNIGGMQTTFYLLIMVALIHFAEGYFLNPKLMSSKMNLPMFVTLIILFFSEHYIGVWGLIIGIPIFLFLLDILEVDRS</sequence>
<comment type="caution">
    <text evidence="7">The sequence shown here is derived from an EMBL/GenBank/DDBJ whole genome shotgun (WGS) entry which is preliminary data.</text>
</comment>
<evidence type="ECO:0000256" key="5">
    <source>
        <dbReference type="ARBA" id="ARBA00023136"/>
    </source>
</evidence>
<gene>
    <name evidence="7" type="ORF">PAECIP111892_03106</name>
</gene>
<evidence type="ECO:0000256" key="4">
    <source>
        <dbReference type="ARBA" id="ARBA00022989"/>
    </source>
</evidence>
<reference evidence="7" key="1">
    <citation type="submission" date="2022-01" db="EMBL/GenBank/DDBJ databases">
        <authorList>
            <person name="Criscuolo A."/>
        </authorList>
    </citation>
    <scope>NUCLEOTIDE SEQUENCE</scope>
    <source>
        <strain evidence="7">CIP111892</strain>
    </source>
</reference>
<evidence type="ECO:0000256" key="3">
    <source>
        <dbReference type="ARBA" id="ARBA00022692"/>
    </source>
</evidence>
<evidence type="ECO:0008006" key="9">
    <source>
        <dbReference type="Google" id="ProtNLM"/>
    </source>
</evidence>
<accession>A0ABM9CD65</accession>